<dbReference type="PANTHER" id="PTHR28290:SF1">
    <property type="entry name" value="ENHANCER OF TRANSLATION TERMINATION 1"/>
    <property type="match status" value="1"/>
</dbReference>
<feature type="compositionally biased region" description="Acidic residues" evidence="6">
    <location>
        <begin position="33"/>
        <end position="42"/>
    </location>
</feature>
<dbReference type="Gene3D" id="1.25.40.10">
    <property type="entry name" value="Tetratricopeptide repeat domain"/>
    <property type="match status" value="1"/>
</dbReference>
<dbReference type="PANTHER" id="PTHR28290">
    <property type="entry name" value="ENHANCER OF TRANSLATION TERMINATION 1"/>
    <property type="match status" value="1"/>
</dbReference>
<gene>
    <name evidence="7" type="ORF">K7432_005712</name>
</gene>
<reference evidence="7 8" key="1">
    <citation type="submission" date="2023-04" db="EMBL/GenBank/DDBJ databases">
        <title>Genome of Basidiobolus ranarum AG-B5.</title>
        <authorList>
            <person name="Stajich J.E."/>
            <person name="Carter-House D."/>
            <person name="Gryganskyi A."/>
        </authorList>
    </citation>
    <scope>NUCLEOTIDE SEQUENCE [LARGE SCALE GENOMIC DNA]</scope>
    <source>
        <strain evidence="7 8">AG-B5</strain>
    </source>
</reference>
<protein>
    <recommendedName>
        <fullName evidence="9">Enhancer of translation termination 1</fullName>
    </recommendedName>
</protein>
<accession>A0ABR2WW16</accession>
<keyword evidence="4" id="KW-0804">Transcription</keyword>
<name>A0ABR2WW16_9FUNG</name>
<evidence type="ECO:0000256" key="6">
    <source>
        <dbReference type="SAM" id="MobiDB-lite"/>
    </source>
</evidence>
<organism evidence="7 8">
    <name type="scientific">Basidiobolus ranarum</name>
    <dbReference type="NCBI Taxonomy" id="34480"/>
    <lineage>
        <taxon>Eukaryota</taxon>
        <taxon>Fungi</taxon>
        <taxon>Fungi incertae sedis</taxon>
        <taxon>Zoopagomycota</taxon>
        <taxon>Entomophthoromycotina</taxon>
        <taxon>Basidiobolomycetes</taxon>
        <taxon>Basidiobolales</taxon>
        <taxon>Basidiobolaceae</taxon>
        <taxon>Basidiobolus</taxon>
    </lineage>
</organism>
<dbReference type="EMBL" id="JASJQH010000232">
    <property type="protein sequence ID" value="KAK9765724.1"/>
    <property type="molecule type" value="Genomic_DNA"/>
</dbReference>
<dbReference type="Proteomes" id="UP001479436">
    <property type="component" value="Unassembled WGS sequence"/>
</dbReference>
<evidence type="ECO:0000313" key="8">
    <source>
        <dbReference type="Proteomes" id="UP001479436"/>
    </source>
</evidence>
<evidence type="ECO:0008006" key="9">
    <source>
        <dbReference type="Google" id="ProtNLM"/>
    </source>
</evidence>
<comment type="caution">
    <text evidence="7">The sequence shown here is derived from an EMBL/GenBank/DDBJ whole genome shotgun (WGS) entry which is preliminary data.</text>
</comment>
<keyword evidence="8" id="KW-1185">Reference proteome</keyword>
<feature type="compositionally biased region" description="Basic and acidic residues" evidence="6">
    <location>
        <begin position="1"/>
        <end position="10"/>
    </location>
</feature>
<keyword evidence="5" id="KW-0539">Nucleus</keyword>
<evidence type="ECO:0000313" key="7">
    <source>
        <dbReference type="EMBL" id="KAK9765724.1"/>
    </source>
</evidence>
<comment type="subcellular location">
    <subcellularLocation>
        <location evidence="1">Nucleus</location>
    </subcellularLocation>
</comment>
<evidence type="ECO:0000256" key="1">
    <source>
        <dbReference type="ARBA" id="ARBA00004123"/>
    </source>
</evidence>
<evidence type="ECO:0000256" key="5">
    <source>
        <dbReference type="ARBA" id="ARBA00023242"/>
    </source>
</evidence>
<sequence>MTGTNEQEKKQIKRPRGLKKASMANKKAKVEEPETDLNEEDMTLVMEGDVDEVEELRLIYESACEKLAEDQDKGKLLLNGTVHEADRLLRNWGEEPVPSKFYLTYGSALFDLSELQDKPEDATEYLNIAIERLDSALEKAKEEGNEKFWELNFVVGKAYLSKARITRETSKEDDSELVKKALEHFEVVFDSIPKEDEDAEVSRKLNALNVAAELIRLYTEVYNDWEEKEKLYKWAEEKFTNLLQVNESYFQTLVSLGGCYLAMANSRLEKLDDDKEEEEEDEEETPTDDLAKEYLEKAIKHLTAAESRIDGGGVEVSRLLTLLGEAQINLGNMEENEEAQYALYQQAVDNLKKASTVGGEDFALPEQFGDFLEEWENELQDEN</sequence>
<dbReference type="InterPro" id="IPR011990">
    <property type="entry name" value="TPR-like_helical_dom_sf"/>
</dbReference>
<evidence type="ECO:0000256" key="3">
    <source>
        <dbReference type="ARBA" id="ARBA00023015"/>
    </source>
</evidence>
<proteinExistence type="inferred from homology"/>
<dbReference type="Pfam" id="PF12753">
    <property type="entry name" value="Nro1"/>
    <property type="match status" value="1"/>
</dbReference>
<comment type="similarity">
    <text evidence="2">Belongs to the ETT1 family.</text>
</comment>
<evidence type="ECO:0000256" key="2">
    <source>
        <dbReference type="ARBA" id="ARBA00007273"/>
    </source>
</evidence>
<evidence type="ECO:0000256" key="4">
    <source>
        <dbReference type="ARBA" id="ARBA00023163"/>
    </source>
</evidence>
<keyword evidence="3" id="KW-0805">Transcription regulation</keyword>
<feature type="region of interest" description="Disordered" evidence="6">
    <location>
        <begin position="1"/>
        <end position="42"/>
    </location>
</feature>
<dbReference type="InterPro" id="IPR024318">
    <property type="entry name" value="Nro1/ETT1"/>
</dbReference>